<protein>
    <submittedName>
        <fullName evidence="1">Uncharacterized protein</fullName>
    </submittedName>
</protein>
<evidence type="ECO:0000313" key="2">
    <source>
        <dbReference type="Proteomes" id="UP000005798"/>
    </source>
</evidence>
<name>B0N408_9FIRM</name>
<dbReference type="EMBL" id="ABFX02000004">
    <property type="protein sequence ID" value="EDS19180.1"/>
    <property type="molecule type" value="Genomic_DNA"/>
</dbReference>
<reference evidence="1" key="2">
    <citation type="submission" date="2014-06" db="EMBL/GenBank/DDBJ databases">
        <title>Draft genome sequence of Clostridium ramosum(DSM 1402).</title>
        <authorList>
            <person name="Sudarsanam P."/>
            <person name="Ley R."/>
            <person name="Guruge J."/>
            <person name="Turnbaugh P.J."/>
            <person name="Mahowald M."/>
            <person name="Liep D."/>
            <person name="Gordon J."/>
        </authorList>
    </citation>
    <scope>NUCLEOTIDE SEQUENCE</scope>
    <source>
        <strain evidence="1">DSM 1402</strain>
    </source>
</reference>
<gene>
    <name evidence="1" type="ORF">CLORAM_01177</name>
</gene>
<evidence type="ECO:0000313" key="1">
    <source>
        <dbReference type="EMBL" id="EDS19180.1"/>
    </source>
</evidence>
<dbReference type="Proteomes" id="UP000005798">
    <property type="component" value="Unassembled WGS sequence"/>
</dbReference>
<dbReference type="eggNOG" id="ENOG5033K8J">
    <property type="taxonomic scope" value="Bacteria"/>
</dbReference>
<dbReference type="HOGENOM" id="CLU_2449548_0_0_9"/>
<reference evidence="1" key="1">
    <citation type="submission" date="2007-11" db="EMBL/GenBank/DDBJ databases">
        <authorList>
            <person name="Fulton L."/>
            <person name="Clifton S."/>
            <person name="Fulton B."/>
            <person name="Xu J."/>
            <person name="Minx P."/>
            <person name="Pepin K.H."/>
            <person name="Johnson M."/>
            <person name="Thiruvilangam P."/>
            <person name="Bhonagiri V."/>
            <person name="Nash W.E."/>
            <person name="Mardis E.R."/>
            <person name="Wilson R.K."/>
        </authorList>
    </citation>
    <scope>NUCLEOTIDE SEQUENCE [LARGE SCALE GENOMIC DNA]</scope>
    <source>
        <strain evidence="1">DSM 1402</strain>
    </source>
</reference>
<proteinExistence type="predicted"/>
<keyword evidence="2" id="KW-1185">Reference proteome</keyword>
<organism evidence="1 2">
    <name type="scientific">Thomasclavelia ramosa DSM 1402</name>
    <dbReference type="NCBI Taxonomy" id="445974"/>
    <lineage>
        <taxon>Bacteria</taxon>
        <taxon>Bacillati</taxon>
        <taxon>Bacillota</taxon>
        <taxon>Erysipelotrichia</taxon>
        <taxon>Erysipelotrichales</taxon>
        <taxon>Coprobacillaceae</taxon>
        <taxon>Thomasclavelia</taxon>
    </lineage>
</organism>
<sequence>MMSNTSYNELFNLDFKMFKKLVYEQDIDIDEEQLLLIYNLIQNNRYALIDSHYNEVLYNYISEKTSISTCLKIKSFLSNCPHYFNLGLKV</sequence>
<dbReference type="AlphaFoldDB" id="B0N408"/>
<comment type="caution">
    <text evidence="1">The sequence shown here is derived from an EMBL/GenBank/DDBJ whole genome shotgun (WGS) entry which is preliminary data.</text>
</comment>
<accession>B0N408</accession>